<sequence>KMNQFERCRIGSKIFSSTISLRHEKRSYILAKFIMNDDVINCYPGQVQYYFTHTVDLQYRLTEHFLAYVCWYQPASSLN</sequence>
<dbReference type="EMBL" id="CAMKVN010009183">
    <property type="protein sequence ID" value="CAI2193174.1"/>
    <property type="molecule type" value="Genomic_DNA"/>
</dbReference>
<comment type="caution">
    <text evidence="1">The sequence shown here is derived from an EMBL/GenBank/DDBJ whole genome shotgun (WGS) entry which is preliminary data.</text>
</comment>
<dbReference type="Proteomes" id="UP001153678">
    <property type="component" value="Unassembled WGS sequence"/>
</dbReference>
<protein>
    <submittedName>
        <fullName evidence="1">18451_t:CDS:1</fullName>
    </submittedName>
</protein>
<evidence type="ECO:0000313" key="2">
    <source>
        <dbReference type="Proteomes" id="UP001153678"/>
    </source>
</evidence>
<feature type="non-terminal residue" evidence="1">
    <location>
        <position position="79"/>
    </location>
</feature>
<name>A0A9W4T7F3_9GLOM</name>
<dbReference type="OrthoDB" id="2349149at2759"/>
<evidence type="ECO:0000313" key="1">
    <source>
        <dbReference type="EMBL" id="CAI2193174.1"/>
    </source>
</evidence>
<keyword evidence="2" id="KW-1185">Reference proteome</keyword>
<dbReference type="AlphaFoldDB" id="A0A9W4T7F3"/>
<organism evidence="1 2">
    <name type="scientific">Funneliformis geosporum</name>
    <dbReference type="NCBI Taxonomy" id="1117311"/>
    <lineage>
        <taxon>Eukaryota</taxon>
        <taxon>Fungi</taxon>
        <taxon>Fungi incertae sedis</taxon>
        <taxon>Mucoromycota</taxon>
        <taxon>Glomeromycotina</taxon>
        <taxon>Glomeromycetes</taxon>
        <taxon>Glomerales</taxon>
        <taxon>Glomeraceae</taxon>
        <taxon>Funneliformis</taxon>
    </lineage>
</organism>
<accession>A0A9W4T7F3</accession>
<reference evidence="1" key="1">
    <citation type="submission" date="2022-08" db="EMBL/GenBank/DDBJ databases">
        <authorList>
            <person name="Kallberg Y."/>
            <person name="Tangrot J."/>
            <person name="Rosling A."/>
        </authorList>
    </citation>
    <scope>NUCLEOTIDE SEQUENCE</scope>
    <source>
        <strain evidence="1">Wild A</strain>
    </source>
</reference>
<proteinExistence type="predicted"/>
<gene>
    <name evidence="1" type="ORF">FWILDA_LOCUS15943</name>
</gene>
<feature type="non-terminal residue" evidence="1">
    <location>
        <position position="1"/>
    </location>
</feature>